<evidence type="ECO:0000313" key="2">
    <source>
        <dbReference type="EMBL" id="MBC8567488.1"/>
    </source>
</evidence>
<evidence type="ECO:0000256" key="1">
    <source>
        <dbReference type="SAM" id="Phobius"/>
    </source>
</evidence>
<keyword evidence="3" id="KW-1185">Reference proteome</keyword>
<protein>
    <submittedName>
        <fullName evidence="2">ECF transporter S component</fullName>
    </submittedName>
</protein>
<keyword evidence="1" id="KW-0812">Transmembrane</keyword>
<feature type="transmembrane region" description="Helical" evidence="1">
    <location>
        <begin position="74"/>
        <end position="92"/>
    </location>
</feature>
<dbReference type="Proteomes" id="UP000610862">
    <property type="component" value="Unassembled WGS sequence"/>
</dbReference>
<keyword evidence="1" id="KW-0472">Membrane</keyword>
<proteinExistence type="predicted"/>
<dbReference type="GO" id="GO:0016020">
    <property type="term" value="C:membrane"/>
    <property type="evidence" value="ECO:0007669"/>
    <property type="project" value="InterPro"/>
</dbReference>
<reference evidence="2" key="1">
    <citation type="submission" date="2020-08" db="EMBL/GenBank/DDBJ databases">
        <title>Genome public.</title>
        <authorList>
            <person name="Liu C."/>
            <person name="Sun Q."/>
        </authorList>
    </citation>
    <scope>NUCLEOTIDE SEQUENCE</scope>
    <source>
        <strain evidence="2">NSJ-24</strain>
    </source>
</reference>
<sequence length="248" mass="26936">MSNESMRVKTVMKRKYLLMTIAVVFILIPAFMILSLYMGGRSFYVCGVVIIILAMIPFAAAFEGKRPKARELTVIAVMCAIAVISRAAFIMLPQVKPIVGIIIIAGISLGPISGFLTGCVSAFVSNFMFGQGPWTPWQMFAYGMAGFIAGLLSRKGIITPEKRIFVTVFGGLVIMIITGPLLDTCTLFTMSSTINISSALMVYSAGVPFNGVLAASTMATLFILCRPMTEKLDRIKTKYGMMNEDGFI</sequence>
<dbReference type="EMBL" id="JACRTA010000001">
    <property type="protein sequence ID" value="MBC8567488.1"/>
    <property type="molecule type" value="Genomic_DNA"/>
</dbReference>
<dbReference type="InterPro" id="IPR009825">
    <property type="entry name" value="ECF_substrate-spec-like"/>
</dbReference>
<dbReference type="Gene3D" id="1.10.1760.20">
    <property type="match status" value="1"/>
</dbReference>
<feature type="transmembrane region" description="Helical" evidence="1">
    <location>
        <begin position="136"/>
        <end position="152"/>
    </location>
</feature>
<feature type="transmembrane region" description="Helical" evidence="1">
    <location>
        <begin position="43"/>
        <end position="62"/>
    </location>
</feature>
<feature type="transmembrane region" description="Helical" evidence="1">
    <location>
        <begin position="202"/>
        <end position="224"/>
    </location>
</feature>
<evidence type="ECO:0000313" key="3">
    <source>
        <dbReference type="Proteomes" id="UP000610862"/>
    </source>
</evidence>
<feature type="transmembrane region" description="Helical" evidence="1">
    <location>
        <begin position="164"/>
        <end position="182"/>
    </location>
</feature>
<dbReference type="RefSeq" id="WP_177269549.1">
    <property type="nucleotide sequence ID" value="NZ_JACRTA010000001.1"/>
</dbReference>
<organism evidence="2 3">
    <name type="scientific">Lentihominibacter hominis</name>
    <dbReference type="NCBI Taxonomy" id="2763645"/>
    <lineage>
        <taxon>Bacteria</taxon>
        <taxon>Bacillati</taxon>
        <taxon>Bacillota</taxon>
        <taxon>Clostridia</taxon>
        <taxon>Peptostreptococcales</taxon>
        <taxon>Anaerovoracaceae</taxon>
        <taxon>Lentihominibacter</taxon>
    </lineage>
</organism>
<feature type="transmembrane region" description="Helical" evidence="1">
    <location>
        <begin position="16"/>
        <end position="36"/>
    </location>
</feature>
<accession>A0A926E6V5</accession>
<dbReference type="Pfam" id="PF07155">
    <property type="entry name" value="ECF-ribofla_trS"/>
    <property type="match status" value="1"/>
</dbReference>
<gene>
    <name evidence="2" type="ORF">H8692_01775</name>
</gene>
<feature type="transmembrane region" description="Helical" evidence="1">
    <location>
        <begin position="99"/>
        <end position="124"/>
    </location>
</feature>
<comment type="caution">
    <text evidence="2">The sequence shown here is derived from an EMBL/GenBank/DDBJ whole genome shotgun (WGS) entry which is preliminary data.</text>
</comment>
<keyword evidence="1" id="KW-1133">Transmembrane helix</keyword>
<name>A0A926E6V5_9FIRM</name>
<dbReference type="AlphaFoldDB" id="A0A926E6V5"/>